<dbReference type="Pfam" id="PF00005">
    <property type="entry name" value="ABC_tran"/>
    <property type="match status" value="1"/>
</dbReference>
<dbReference type="STRING" id="436907.A7TS82"/>
<keyword evidence="2" id="KW-0813">Transport</keyword>
<dbReference type="PANTHER" id="PTHR11384:SF67">
    <property type="entry name" value="ATP-BINDING CASSETTE SUB-FAMILY D MEMBER 1"/>
    <property type="match status" value="1"/>
</dbReference>
<dbReference type="SUPFAM" id="SSF52540">
    <property type="entry name" value="P-loop containing nucleoside triphosphate hydrolases"/>
    <property type="match status" value="1"/>
</dbReference>
<feature type="non-terminal residue" evidence="7">
    <location>
        <position position="1"/>
    </location>
</feature>
<dbReference type="EMBL" id="DS480501">
    <property type="protein sequence ID" value="EDO14881.1"/>
    <property type="molecule type" value="Genomic_DNA"/>
</dbReference>
<dbReference type="InterPro" id="IPR027417">
    <property type="entry name" value="P-loop_NTPase"/>
</dbReference>
<evidence type="ECO:0000313" key="7">
    <source>
        <dbReference type="EMBL" id="EDO14881.1"/>
    </source>
</evidence>
<name>A7TS82_VANPO</name>
<dbReference type="InterPro" id="IPR003439">
    <property type="entry name" value="ABC_transporter-like_ATP-bd"/>
</dbReference>
<dbReference type="GeneID" id="5542910"/>
<dbReference type="GO" id="GO:0007031">
    <property type="term" value="P:peroxisome organization"/>
    <property type="evidence" value="ECO:0007669"/>
    <property type="project" value="TreeGrafter"/>
</dbReference>
<sequence>MTLPFLHGQSSSLLILVQNSCGKTSIQRIISEIWPVYNKNGLLSIPSEGNLICIPQKPYFARGGTLRDQIIYPMTSDEFFDRGLKDKLLVQILSEVKLEYLLKRAKGWSYLDVVADWKDVLSGGEKQRMNFARILFHKPRFVVLDEATNAISVDMEDYLFNLLRKYRFNFISISQRPSLIKYHDQLLEISESNDGTWSLQTLGTDEAITSIENEIEELEKKLTNVKNWETERTVLQTKLATI</sequence>
<dbReference type="GO" id="GO:0005524">
    <property type="term" value="F:ATP binding"/>
    <property type="evidence" value="ECO:0007669"/>
    <property type="project" value="InterPro"/>
</dbReference>
<dbReference type="InterPro" id="IPR017871">
    <property type="entry name" value="ABC_transporter-like_CS"/>
</dbReference>
<evidence type="ECO:0000256" key="3">
    <source>
        <dbReference type="ARBA" id="ARBA00022692"/>
    </source>
</evidence>
<dbReference type="GO" id="GO:0042626">
    <property type="term" value="F:ATPase-coupled transmembrane transporter activity"/>
    <property type="evidence" value="ECO:0007669"/>
    <property type="project" value="TreeGrafter"/>
</dbReference>
<dbReference type="HOGENOM" id="CLU_082510_1_0_1"/>
<keyword evidence="8" id="KW-1185">Reference proteome</keyword>
<dbReference type="GO" id="GO:0042760">
    <property type="term" value="P:very long-chain fatty acid catabolic process"/>
    <property type="evidence" value="ECO:0007669"/>
    <property type="project" value="TreeGrafter"/>
</dbReference>
<dbReference type="GO" id="GO:0016887">
    <property type="term" value="F:ATP hydrolysis activity"/>
    <property type="evidence" value="ECO:0007669"/>
    <property type="project" value="InterPro"/>
</dbReference>
<dbReference type="GO" id="GO:0005778">
    <property type="term" value="C:peroxisomal membrane"/>
    <property type="evidence" value="ECO:0007669"/>
    <property type="project" value="TreeGrafter"/>
</dbReference>
<dbReference type="RefSeq" id="XP_001642739.1">
    <property type="nucleotide sequence ID" value="XM_001642689.1"/>
</dbReference>
<proteinExistence type="inferred from homology"/>
<dbReference type="GO" id="GO:0015910">
    <property type="term" value="P:long-chain fatty acid import into peroxisome"/>
    <property type="evidence" value="ECO:0007669"/>
    <property type="project" value="TreeGrafter"/>
</dbReference>
<dbReference type="OMA" id="DKTADWQ"/>
<dbReference type="PANTHER" id="PTHR11384">
    <property type="entry name" value="ATP-BINDING CASSETTE, SUB-FAMILY D MEMBER"/>
    <property type="match status" value="1"/>
</dbReference>
<dbReference type="GO" id="GO:0006635">
    <property type="term" value="P:fatty acid beta-oxidation"/>
    <property type="evidence" value="ECO:0007669"/>
    <property type="project" value="TreeGrafter"/>
</dbReference>
<accession>A7TS82</accession>
<keyword evidence="3" id="KW-0812">Transmembrane</keyword>
<evidence type="ECO:0000256" key="2">
    <source>
        <dbReference type="ARBA" id="ARBA00022448"/>
    </source>
</evidence>
<reference evidence="7 8" key="1">
    <citation type="journal article" date="2007" name="Proc. Natl. Acad. Sci. U.S.A.">
        <title>Independent sorting-out of thousands of duplicated gene pairs in two yeast species descended from a whole-genome duplication.</title>
        <authorList>
            <person name="Scannell D.R."/>
            <person name="Frank A.C."/>
            <person name="Conant G.C."/>
            <person name="Byrne K.P."/>
            <person name="Woolfit M."/>
            <person name="Wolfe K.H."/>
        </authorList>
    </citation>
    <scope>NUCLEOTIDE SEQUENCE [LARGE SCALE GENOMIC DNA]</scope>
    <source>
        <strain evidence="8">ATCC 22028 / DSM 70294 / BCRC 21397 / CBS 2163 / NBRC 10782 / NRRL Y-8283 / UCD 57-17</strain>
    </source>
</reference>
<organism evidence="8">
    <name type="scientific">Vanderwaltozyma polyspora (strain ATCC 22028 / DSM 70294 / BCRC 21397 / CBS 2163 / NBRC 10782 / NRRL Y-8283 / UCD 57-17)</name>
    <name type="common">Kluyveromyces polysporus</name>
    <dbReference type="NCBI Taxonomy" id="436907"/>
    <lineage>
        <taxon>Eukaryota</taxon>
        <taxon>Fungi</taxon>
        <taxon>Dikarya</taxon>
        <taxon>Ascomycota</taxon>
        <taxon>Saccharomycotina</taxon>
        <taxon>Saccharomycetes</taxon>
        <taxon>Saccharomycetales</taxon>
        <taxon>Saccharomycetaceae</taxon>
        <taxon>Vanderwaltozyma</taxon>
    </lineage>
</organism>
<dbReference type="KEGG" id="vpo:Kpol_1012p10"/>
<evidence type="ECO:0000256" key="1">
    <source>
        <dbReference type="ARBA" id="ARBA00008575"/>
    </source>
</evidence>
<feature type="domain" description="ABC transporter" evidence="6">
    <location>
        <begin position="15"/>
        <end position="149"/>
    </location>
</feature>
<gene>
    <name evidence="7" type="ORF">Kpol_1012p10</name>
</gene>
<keyword evidence="5" id="KW-0472">Membrane</keyword>
<dbReference type="Gene3D" id="3.40.50.300">
    <property type="entry name" value="P-loop containing nucleotide triphosphate hydrolases"/>
    <property type="match status" value="1"/>
</dbReference>
<dbReference type="eggNOG" id="KOG0064">
    <property type="taxonomic scope" value="Eukaryota"/>
</dbReference>
<dbReference type="PROSITE" id="PS00211">
    <property type="entry name" value="ABC_TRANSPORTER_1"/>
    <property type="match status" value="1"/>
</dbReference>
<dbReference type="InParanoid" id="A7TS82"/>
<evidence type="ECO:0000256" key="5">
    <source>
        <dbReference type="ARBA" id="ARBA00023136"/>
    </source>
</evidence>
<dbReference type="InterPro" id="IPR050835">
    <property type="entry name" value="ABC_transporter_sub-D"/>
</dbReference>
<dbReference type="Proteomes" id="UP000000267">
    <property type="component" value="Unassembled WGS sequence"/>
</dbReference>
<evidence type="ECO:0000313" key="8">
    <source>
        <dbReference type="Proteomes" id="UP000000267"/>
    </source>
</evidence>
<dbReference type="OrthoDB" id="422637at2759"/>
<keyword evidence="4" id="KW-1133">Transmembrane helix</keyword>
<protein>
    <recommendedName>
        <fullName evidence="6">ABC transporter domain-containing protein</fullName>
    </recommendedName>
</protein>
<dbReference type="AlphaFoldDB" id="A7TS82"/>
<dbReference type="GO" id="GO:0005324">
    <property type="term" value="F:long-chain fatty acid transmembrane transporter activity"/>
    <property type="evidence" value="ECO:0007669"/>
    <property type="project" value="TreeGrafter"/>
</dbReference>
<evidence type="ECO:0000256" key="4">
    <source>
        <dbReference type="ARBA" id="ARBA00022989"/>
    </source>
</evidence>
<evidence type="ECO:0000259" key="6">
    <source>
        <dbReference type="Pfam" id="PF00005"/>
    </source>
</evidence>
<comment type="similarity">
    <text evidence="1">Belongs to the ABC transporter superfamily. ABCD family. Peroxisomal fatty acyl CoA transporter (TC 3.A.1.203) subfamily.</text>
</comment>